<keyword evidence="1" id="KW-0472">Membrane</keyword>
<dbReference type="Pfam" id="PF09980">
    <property type="entry name" value="DUF2214"/>
    <property type="match status" value="1"/>
</dbReference>
<evidence type="ECO:0000256" key="1">
    <source>
        <dbReference type="SAM" id="Phobius"/>
    </source>
</evidence>
<dbReference type="EMBL" id="FMSH01000374">
    <property type="protein sequence ID" value="SCU84568.1"/>
    <property type="molecule type" value="Genomic_DNA"/>
</dbReference>
<gene>
    <name evidence="2" type="ORF">CNECB9_4350006</name>
</gene>
<feature type="transmembrane region" description="Helical" evidence="1">
    <location>
        <begin position="6"/>
        <end position="29"/>
    </location>
</feature>
<sequence>MLTDAILSFLHFLAIFVLITLMAAEAVVLRPEITPAAVRRLSLYDLFYFLSAMLALATGLLRLFYGAKGVDFYLHNPWFHAKMGVFVLIALCSLPPTFAIARWRKQARRLPDYVPPPSELKAARRWVMIEAHLVILLPLCAVMMARGIGAR</sequence>
<feature type="transmembrane region" description="Helical" evidence="1">
    <location>
        <begin position="85"/>
        <end position="103"/>
    </location>
</feature>
<organism evidence="2">
    <name type="scientific">Cupriavidus necator</name>
    <name type="common">Alcaligenes eutrophus</name>
    <name type="synonym">Ralstonia eutropha</name>
    <dbReference type="NCBI Taxonomy" id="106590"/>
    <lineage>
        <taxon>Bacteria</taxon>
        <taxon>Pseudomonadati</taxon>
        <taxon>Pseudomonadota</taxon>
        <taxon>Betaproteobacteria</taxon>
        <taxon>Burkholderiales</taxon>
        <taxon>Burkholderiaceae</taxon>
        <taxon>Cupriavidus</taxon>
    </lineage>
</organism>
<dbReference type="InterPro" id="IPR018706">
    <property type="entry name" value="DUF2214_membrane"/>
</dbReference>
<accession>A0A1K0IY62</accession>
<reference evidence="2" key="1">
    <citation type="submission" date="2016-09" db="EMBL/GenBank/DDBJ databases">
        <authorList>
            <person name="Capua I."/>
            <person name="De Benedictis P."/>
            <person name="Joannis T."/>
            <person name="Lombin L.H."/>
            <person name="Cattoli G."/>
        </authorList>
    </citation>
    <scope>NUCLEOTIDE SEQUENCE</scope>
    <source>
        <strain evidence="2">B9</strain>
    </source>
</reference>
<dbReference type="RefSeq" id="WP_340527728.1">
    <property type="nucleotide sequence ID" value="NZ_FMSH01000374.1"/>
</dbReference>
<keyword evidence="1" id="KW-0812">Transmembrane</keyword>
<evidence type="ECO:0000313" key="2">
    <source>
        <dbReference type="EMBL" id="SCU84568.1"/>
    </source>
</evidence>
<name>A0A1K0IY62_CUPNE</name>
<keyword evidence="1" id="KW-1133">Transmembrane helix</keyword>
<dbReference type="AlphaFoldDB" id="A0A1K0IY62"/>
<protein>
    <submittedName>
        <fullName evidence="2">Predicted membrane protein</fullName>
    </submittedName>
</protein>
<feature type="transmembrane region" description="Helical" evidence="1">
    <location>
        <begin position="41"/>
        <end position="65"/>
    </location>
</feature>
<proteinExistence type="predicted"/>
<feature type="transmembrane region" description="Helical" evidence="1">
    <location>
        <begin position="126"/>
        <end position="148"/>
    </location>
</feature>